<dbReference type="InterPro" id="IPR015813">
    <property type="entry name" value="Pyrv/PenolPyrv_kinase-like_dom"/>
</dbReference>
<name>A0A0M0EJB7_KOMEU</name>
<organism evidence="1 2">
    <name type="scientific">Komagataeibacter europaeus</name>
    <name type="common">Gluconacetobacter europaeus</name>
    <dbReference type="NCBI Taxonomy" id="33995"/>
    <lineage>
        <taxon>Bacteria</taxon>
        <taxon>Pseudomonadati</taxon>
        <taxon>Pseudomonadota</taxon>
        <taxon>Alphaproteobacteria</taxon>
        <taxon>Acetobacterales</taxon>
        <taxon>Acetobacteraceae</taxon>
        <taxon>Komagataeibacter</taxon>
    </lineage>
</organism>
<dbReference type="Gene3D" id="3.20.20.60">
    <property type="entry name" value="Phosphoenolpyruvate-binding domains"/>
    <property type="match status" value="1"/>
</dbReference>
<dbReference type="STRING" id="33995.KOEU_11940"/>
<evidence type="ECO:0000313" key="1">
    <source>
        <dbReference type="EMBL" id="KON65354.1"/>
    </source>
</evidence>
<dbReference type="Proteomes" id="UP000037566">
    <property type="component" value="Unassembled WGS sequence"/>
</dbReference>
<accession>A0A0M0EJB7</accession>
<keyword evidence="2" id="KW-1185">Reference proteome</keyword>
<dbReference type="GO" id="GO:0008168">
    <property type="term" value="F:methyltransferase activity"/>
    <property type="evidence" value="ECO:0007669"/>
    <property type="project" value="UniProtKB-KW"/>
</dbReference>
<dbReference type="AlphaFoldDB" id="A0A0M0EJB7"/>
<dbReference type="SUPFAM" id="SSF51621">
    <property type="entry name" value="Phosphoenolpyruvate/pyruvate domain"/>
    <property type="match status" value="1"/>
</dbReference>
<dbReference type="GO" id="GO:0032259">
    <property type="term" value="P:methylation"/>
    <property type="evidence" value="ECO:0007669"/>
    <property type="project" value="UniProtKB-KW"/>
</dbReference>
<comment type="caution">
    <text evidence="1">The sequence shown here is derived from an EMBL/GenBank/DDBJ whole genome shotgun (WGS) entry which is preliminary data.</text>
</comment>
<keyword evidence="1" id="KW-0808">Transferase</keyword>
<protein>
    <submittedName>
        <fullName evidence="1">3-methyl-2-oxobutanoate hydroxymethyltransferase</fullName>
        <ecNumber evidence="1">2.1.2.11</ecNumber>
    </submittedName>
</protein>
<dbReference type="GO" id="GO:0003864">
    <property type="term" value="F:3-methyl-2-oxobutanoate hydroxymethyltransferase activity"/>
    <property type="evidence" value="ECO:0007669"/>
    <property type="project" value="UniProtKB-EC"/>
</dbReference>
<reference evidence="1" key="1">
    <citation type="submission" date="2015-08" db="EMBL/GenBank/DDBJ databases">
        <title>Draft genome sequence of Komagataeibacter europaeus CECT 8546 a cellulose producer strain from vinegar produced by the traditional method.</title>
        <authorList>
            <person name="Poehlein A."/>
            <person name="Valera M.J."/>
            <person name="Haack F.S."/>
            <person name="Mas A."/>
            <person name="Daniel R."/>
            <person name="Streit W.R."/>
            <person name="Mateo E."/>
        </authorList>
    </citation>
    <scope>NUCLEOTIDE SEQUENCE [LARGE SCALE GENOMIC DNA]</scope>
    <source>
        <strain evidence="1">CECT 8546</strain>
    </source>
</reference>
<dbReference type="EC" id="2.1.2.11" evidence="1"/>
<dbReference type="EMBL" id="LHUQ01000004">
    <property type="protein sequence ID" value="KON65354.1"/>
    <property type="molecule type" value="Genomic_DNA"/>
</dbReference>
<dbReference type="OrthoDB" id="9781789at2"/>
<sequence length="127" mass="13651">MGNGEQPRCRSIRAAYAAPMSRRPDPYVDVMLARKFAGHAGHTPGVGVDMMIAHGMAVIRASRQMLVLVLDDMPGASGACMPRPVRPHADVNGMIDDAAARYAHDVRPRAFRGPEECFGVRGTILPG</sequence>
<proteinExistence type="predicted"/>
<dbReference type="InterPro" id="IPR040442">
    <property type="entry name" value="Pyrv_kinase-like_dom_sf"/>
</dbReference>
<dbReference type="PATRIC" id="fig|33995.3.peg.1334"/>
<gene>
    <name evidence="1" type="primary">panB</name>
    <name evidence="1" type="ORF">KOEU_11940</name>
</gene>
<evidence type="ECO:0000313" key="2">
    <source>
        <dbReference type="Proteomes" id="UP000037566"/>
    </source>
</evidence>